<dbReference type="KEGG" id="mico:GDR74_10950"/>
<feature type="transmembrane region" description="Helical" evidence="1">
    <location>
        <begin position="23"/>
        <end position="41"/>
    </location>
</feature>
<reference evidence="3 4" key="1">
    <citation type="submission" date="2019-10" db="EMBL/GenBank/DDBJ databases">
        <title>Isolation, Identification of Microvirga thermotolerans HR1, a novel thermophilic bacterium and Comparative Genomics of the genus Microvirga.</title>
        <authorList>
            <person name="Li J."/>
            <person name="Zhang W."/>
            <person name="Lin M."/>
            <person name="Wang J."/>
        </authorList>
    </citation>
    <scope>NUCLEOTIDE SEQUENCE [LARGE SCALE GENOMIC DNA]</scope>
    <source>
        <strain evidence="3 4">HR1</strain>
    </source>
</reference>
<keyword evidence="1" id="KW-0472">Membrane</keyword>
<sequence length="126" mass="14112">MLMRLSHDLGLYLYDIVVARFDLWAAFGVLAQFVFGARFLVQWIASEKAERSVIPVGFWFLSITGGLMTLVYGFARRDLVIILGQLFSIFIYVRNLMLISKEAQTKAEARAKAVAEAETKTETAAG</sequence>
<organism evidence="3 4">
    <name type="scientific">Microvirga thermotolerans</name>
    <dbReference type="NCBI Taxonomy" id="2651334"/>
    <lineage>
        <taxon>Bacteria</taxon>
        <taxon>Pseudomonadati</taxon>
        <taxon>Pseudomonadota</taxon>
        <taxon>Alphaproteobacteria</taxon>
        <taxon>Hyphomicrobiales</taxon>
        <taxon>Methylobacteriaceae</taxon>
        <taxon>Microvirga</taxon>
    </lineage>
</organism>
<dbReference type="InterPro" id="IPR014546">
    <property type="entry name" value="UCP028440_lipidA_biosyn"/>
</dbReference>
<dbReference type="GO" id="GO:0016020">
    <property type="term" value="C:membrane"/>
    <property type="evidence" value="ECO:0007669"/>
    <property type="project" value="GOC"/>
</dbReference>
<dbReference type="GO" id="GO:0009245">
    <property type="term" value="P:lipid A biosynthetic process"/>
    <property type="evidence" value="ECO:0007669"/>
    <property type="project" value="InterPro"/>
</dbReference>
<dbReference type="GO" id="GO:0008915">
    <property type="term" value="F:lipid-A-disaccharide synthase activity"/>
    <property type="evidence" value="ECO:0007669"/>
    <property type="project" value="InterPro"/>
</dbReference>
<gene>
    <name evidence="3" type="ORF">GDR74_10950</name>
</gene>
<evidence type="ECO:0000259" key="2">
    <source>
        <dbReference type="SMART" id="SM01259"/>
    </source>
</evidence>
<feature type="transmembrane region" description="Helical" evidence="1">
    <location>
        <begin position="79"/>
        <end position="97"/>
    </location>
</feature>
<dbReference type="PIRSF" id="PIRSF028440">
    <property type="entry name" value="UCP_LAB_N"/>
    <property type="match status" value="1"/>
</dbReference>
<keyword evidence="1" id="KW-1133">Transmembrane helix</keyword>
<keyword evidence="1" id="KW-0812">Transmembrane</keyword>
<feature type="domain" description="Lipid A biosynthesis N-terminal" evidence="2">
    <location>
        <begin position="27"/>
        <end position="98"/>
    </location>
</feature>
<dbReference type="Proteomes" id="UP000325614">
    <property type="component" value="Chromosome"/>
</dbReference>
<dbReference type="EMBL" id="CP045423">
    <property type="protein sequence ID" value="QFU16704.1"/>
    <property type="molecule type" value="Genomic_DNA"/>
</dbReference>
<dbReference type="RefSeq" id="WP_152586347.1">
    <property type="nucleotide sequence ID" value="NZ_CP045423.1"/>
</dbReference>
<feature type="transmembrane region" description="Helical" evidence="1">
    <location>
        <begin position="53"/>
        <end position="73"/>
    </location>
</feature>
<evidence type="ECO:0000313" key="4">
    <source>
        <dbReference type="Proteomes" id="UP000325614"/>
    </source>
</evidence>
<dbReference type="AlphaFoldDB" id="A0A5P9K374"/>
<dbReference type="SMART" id="SM01259">
    <property type="entry name" value="LAB_N"/>
    <property type="match status" value="1"/>
</dbReference>
<accession>A0A5P9K374</accession>
<protein>
    <recommendedName>
        <fullName evidence="2">Lipid A biosynthesis N-terminal domain-containing protein</fullName>
    </recommendedName>
</protein>
<dbReference type="InterPro" id="IPR011499">
    <property type="entry name" value="Lipid_A_biosynth_N"/>
</dbReference>
<evidence type="ECO:0000256" key="1">
    <source>
        <dbReference type="SAM" id="Phobius"/>
    </source>
</evidence>
<evidence type="ECO:0000313" key="3">
    <source>
        <dbReference type="EMBL" id="QFU16704.1"/>
    </source>
</evidence>
<name>A0A5P9K374_9HYPH</name>
<keyword evidence="4" id="KW-1185">Reference proteome</keyword>
<proteinExistence type="predicted"/>
<dbReference type="Pfam" id="PF07578">
    <property type="entry name" value="LAB_N"/>
    <property type="match status" value="1"/>
</dbReference>
<dbReference type="Gene3D" id="1.20.1280.290">
    <property type="match status" value="1"/>
</dbReference>